<keyword evidence="1" id="KW-0472">Membrane</keyword>
<feature type="transmembrane region" description="Helical" evidence="1">
    <location>
        <begin position="405"/>
        <end position="422"/>
    </location>
</feature>
<accession>A0A1X6ZAK4</accession>
<evidence type="ECO:0000256" key="1">
    <source>
        <dbReference type="SAM" id="Phobius"/>
    </source>
</evidence>
<dbReference type="RefSeq" id="WP_085888194.1">
    <property type="nucleotide sequence ID" value="NZ_FWFN01000004.1"/>
</dbReference>
<keyword evidence="1" id="KW-0812">Transmembrane</keyword>
<keyword evidence="1" id="KW-1133">Transmembrane helix</keyword>
<dbReference type="EMBL" id="FWFN01000004">
    <property type="protein sequence ID" value="SLN46018.1"/>
    <property type="molecule type" value="Genomic_DNA"/>
</dbReference>
<proteinExistence type="predicted"/>
<dbReference type="AlphaFoldDB" id="A0A1X6ZAK4"/>
<feature type="transmembrane region" description="Helical" evidence="1">
    <location>
        <begin position="374"/>
        <end position="393"/>
    </location>
</feature>
<sequence>MTETPPASASADAPRAVDHPLRAATVDELHARPFPAIPPGSFAWFVALRPLRRSDRDHAAERAQLDGLIRGGCQSPPAEGATHWSGRLGPLTLKWESHTEVVTYLIWGAEERDVSDLAARILAEAVGARIASARFRVTEVTDDQQVRDALAAGQSGDSLAVARVIDDQAVIAGDFHPDPGGDMRFSVFIRPGTGPGRTGRILQRLCEIEAYRAMAMLGLIRAREMGPDLAQAEARLSSQIAGIGLPDSDAQATLQALLDSAATLEQLHARASFRFSATQAYERIVNARIQVLREARFEGRQTFGEFMMRRFDPAMRTVEATDRRLAQLTERAGRAGELLRTRVEVELSRQNRELLLSMDRRSDEALRLQHTVEGLSVVAISYYATSLALYVAAPLESYTGLGKTTLAALLTPVVVLLTWLALRRIRNSLH</sequence>
<name>A0A1X6ZAK4_9RHOB</name>
<dbReference type="OrthoDB" id="9767470at2"/>
<evidence type="ECO:0008006" key="4">
    <source>
        <dbReference type="Google" id="ProtNLM"/>
    </source>
</evidence>
<dbReference type="InterPro" id="IPR021830">
    <property type="entry name" value="DUF3422"/>
</dbReference>
<organism evidence="2 3">
    <name type="scientific">Pseudooceanicola marinus</name>
    <dbReference type="NCBI Taxonomy" id="396013"/>
    <lineage>
        <taxon>Bacteria</taxon>
        <taxon>Pseudomonadati</taxon>
        <taxon>Pseudomonadota</taxon>
        <taxon>Alphaproteobacteria</taxon>
        <taxon>Rhodobacterales</taxon>
        <taxon>Paracoccaceae</taxon>
        <taxon>Pseudooceanicola</taxon>
    </lineage>
</organism>
<gene>
    <name evidence="2" type="ORF">PSM7751_02123</name>
</gene>
<evidence type="ECO:0000313" key="2">
    <source>
        <dbReference type="EMBL" id="SLN46018.1"/>
    </source>
</evidence>
<keyword evidence="3" id="KW-1185">Reference proteome</keyword>
<evidence type="ECO:0000313" key="3">
    <source>
        <dbReference type="Proteomes" id="UP000193963"/>
    </source>
</evidence>
<dbReference type="Proteomes" id="UP000193963">
    <property type="component" value="Unassembled WGS sequence"/>
</dbReference>
<reference evidence="2 3" key="1">
    <citation type="submission" date="2017-03" db="EMBL/GenBank/DDBJ databases">
        <authorList>
            <person name="Afonso C.L."/>
            <person name="Miller P.J."/>
            <person name="Scott M.A."/>
            <person name="Spackman E."/>
            <person name="Goraichik I."/>
            <person name="Dimitrov K.M."/>
            <person name="Suarez D.L."/>
            <person name="Swayne D.E."/>
        </authorList>
    </citation>
    <scope>NUCLEOTIDE SEQUENCE [LARGE SCALE GENOMIC DNA]</scope>
    <source>
        <strain evidence="2 3">CECT 7751</strain>
    </source>
</reference>
<dbReference type="Pfam" id="PF11902">
    <property type="entry name" value="DUF3422"/>
    <property type="match status" value="1"/>
</dbReference>
<protein>
    <recommendedName>
        <fullName evidence="4">DUF3422 domain-containing protein</fullName>
    </recommendedName>
</protein>